<dbReference type="InterPro" id="IPR011009">
    <property type="entry name" value="Kinase-like_dom_sf"/>
</dbReference>
<dbReference type="Pfam" id="PF00069">
    <property type="entry name" value="Pkinase"/>
    <property type="match status" value="1"/>
</dbReference>
<dbReference type="SUPFAM" id="SSF56112">
    <property type="entry name" value="Protein kinase-like (PK-like)"/>
    <property type="match status" value="1"/>
</dbReference>
<evidence type="ECO:0000259" key="10">
    <source>
        <dbReference type="PROSITE" id="PS50011"/>
    </source>
</evidence>
<dbReference type="InterPro" id="IPR011989">
    <property type="entry name" value="ARM-like"/>
</dbReference>
<organism evidence="11 12">
    <name type="scientific">Tritrichomonas musculus</name>
    <dbReference type="NCBI Taxonomy" id="1915356"/>
    <lineage>
        <taxon>Eukaryota</taxon>
        <taxon>Metamonada</taxon>
        <taxon>Parabasalia</taxon>
        <taxon>Tritrichomonadida</taxon>
        <taxon>Tritrichomonadidae</taxon>
        <taxon>Tritrichomonas</taxon>
    </lineage>
</organism>
<dbReference type="SUPFAM" id="SSF48371">
    <property type="entry name" value="ARM repeat"/>
    <property type="match status" value="2"/>
</dbReference>
<sequence length="977" mass="109673">MNSTDSMENYYLVNQIGEGSFGRVYKARRKYTGRLVAIKMINKLGQSKDDLISFRREIDLLKKVSHSNIMRMLSVFETDTDFCVVSELARGDLFRVIDDEQTLPEKVLRNVAAQLVSSLAHLHSLHIIHRDMKPQNILIAEHGALKICDFGFARALSNTTLVLTSIKGTPLYMAPELVQEQPYDEKVDVWALGVILYELYYGKPPFFTNSIYKLIQMIVNSPITWPGQISDQFKSFLLEMLQKDPIKRISCQDLLSHPFIAGVDLSRFDDRVYRFKSEQFEKAIKVSLCGGLNQTFKPKKSKILDYQMIFFNPSSHTDEELVLAVKYLREKNVPGDSPLAASFSFHFNAFISRPGVIDEALYTAAYLLRKDIERFSAPFAQGVTILGTEMSLSSIEFFTELLSIPFSMNIIQNNQFQLGDLQLDKPKCEKLRDKLLSFIFESDPKIVAQTYTLLSFFVQMSDIFLTVITGSFAPQLIPILTTAIIQQKNNVIRTAAFCILSKIIETDHQSIHYIQPFKNFLNAFNSIIMKEITSITDLSLFSSVVSFIAICLDQLTQVPEFQAQYSVRSSLSNLNEFVIMMFKGKTNFNARLKALLMNGSMPPQEQEDYLSIMSVLSSPFCHAPIDESQIDLCVANINQLIPLHQPALLSTILSLDPSRVIPYLPMLVSLYPLPQCASLLSDYILKALSTQNKRSVELVVSLCEAGILTMISSVICDLGPSVPPNVVIVLAQIIMTFDKPYQLLFEQATEILNSIFSIDSAAESGLIIASHLARMSKDFLPALTECGAMNLAERALQAEVAQIRARALDFVGNVCRHTGLPDDYLQVFVPLLMDNLKEKDVNCQKLAAFAIGNIVFWTPNASELIIGDADSIRLLLDSNDPKVVDNAAGVLGNMVRRSDKYLKELIGNGSLEALLRTVANNEELHGKTILPLASFCQYEEARSFLKLKKAQTIIAKYTSSSNERIQRYAKNIINSIS</sequence>
<evidence type="ECO:0000256" key="5">
    <source>
        <dbReference type="ARBA" id="ARBA00022777"/>
    </source>
</evidence>
<dbReference type="PROSITE" id="PS00108">
    <property type="entry name" value="PROTEIN_KINASE_ST"/>
    <property type="match status" value="1"/>
</dbReference>
<evidence type="ECO:0000256" key="2">
    <source>
        <dbReference type="ARBA" id="ARBA00022527"/>
    </source>
</evidence>
<feature type="domain" description="Protein kinase" evidence="10">
    <location>
        <begin position="10"/>
        <end position="260"/>
    </location>
</feature>
<keyword evidence="5 11" id="KW-0418">Kinase</keyword>
<dbReference type="EC" id="2.7.11.1" evidence="1"/>
<evidence type="ECO:0000313" key="12">
    <source>
        <dbReference type="Proteomes" id="UP001470230"/>
    </source>
</evidence>
<evidence type="ECO:0000313" key="11">
    <source>
        <dbReference type="EMBL" id="KAK8875654.1"/>
    </source>
</evidence>
<gene>
    <name evidence="11" type="ORF">M9Y10_005827</name>
</gene>
<accession>A0ABR2JD56</accession>
<evidence type="ECO:0000256" key="3">
    <source>
        <dbReference type="ARBA" id="ARBA00022679"/>
    </source>
</evidence>
<dbReference type="EMBL" id="JAPFFF010000012">
    <property type="protein sequence ID" value="KAK8875654.1"/>
    <property type="molecule type" value="Genomic_DNA"/>
</dbReference>
<name>A0ABR2JD56_9EUKA</name>
<keyword evidence="4 9" id="KW-0547">Nucleotide-binding</keyword>
<dbReference type="InterPro" id="IPR000719">
    <property type="entry name" value="Prot_kinase_dom"/>
</dbReference>
<comment type="catalytic activity">
    <reaction evidence="8">
        <text>L-seryl-[protein] + ATP = O-phospho-L-seryl-[protein] + ADP + H(+)</text>
        <dbReference type="Rhea" id="RHEA:17989"/>
        <dbReference type="Rhea" id="RHEA-COMP:9863"/>
        <dbReference type="Rhea" id="RHEA-COMP:11604"/>
        <dbReference type="ChEBI" id="CHEBI:15378"/>
        <dbReference type="ChEBI" id="CHEBI:29999"/>
        <dbReference type="ChEBI" id="CHEBI:30616"/>
        <dbReference type="ChEBI" id="CHEBI:83421"/>
        <dbReference type="ChEBI" id="CHEBI:456216"/>
        <dbReference type="EC" id="2.7.11.1"/>
    </reaction>
</comment>
<feature type="binding site" evidence="9">
    <location>
        <position position="39"/>
    </location>
    <ligand>
        <name>ATP</name>
        <dbReference type="ChEBI" id="CHEBI:30616"/>
    </ligand>
</feature>
<proteinExistence type="predicted"/>
<dbReference type="PROSITE" id="PS50011">
    <property type="entry name" value="PROTEIN_KINASE_DOM"/>
    <property type="match status" value="1"/>
</dbReference>
<evidence type="ECO:0000256" key="1">
    <source>
        <dbReference type="ARBA" id="ARBA00012513"/>
    </source>
</evidence>
<dbReference type="SMART" id="SM00220">
    <property type="entry name" value="S_TKc"/>
    <property type="match status" value="1"/>
</dbReference>
<comment type="catalytic activity">
    <reaction evidence="7">
        <text>L-threonyl-[protein] + ATP = O-phospho-L-threonyl-[protein] + ADP + H(+)</text>
        <dbReference type="Rhea" id="RHEA:46608"/>
        <dbReference type="Rhea" id="RHEA-COMP:11060"/>
        <dbReference type="Rhea" id="RHEA-COMP:11605"/>
        <dbReference type="ChEBI" id="CHEBI:15378"/>
        <dbReference type="ChEBI" id="CHEBI:30013"/>
        <dbReference type="ChEBI" id="CHEBI:30616"/>
        <dbReference type="ChEBI" id="CHEBI:61977"/>
        <dbReference type="ChEBI" id="CHEBI:456216"/>
        <dbReference type="EC" id="2.7.11.1"/>
    </reaction>
</comment>
<protein>
    <recommendedName>
        <fullName evidence="1">non-specific serine/threonine protein kinase</fullName>
        <ecNumber evidence="1">2.7.11.1</ecNumber>
    </recommendedName>
</protein>
<keyword evidence="6 9" id="KW-0067">ATP-binding</keyword>
<keyword evidence="3" id="KW-0808">Transferase</keyword>
<evidence type="ECO:0000256" key="9">
    <source>
        <dbReference type="PROSITE-ProRule" id="PRU10141"/>
    </source>
</evidence>
<dbReference type="GO" id="GO:0004674">
    <property type="term" value="F:protein serine/threonine kinase activity"/>
    <property type="evidence" value="ECO:0007669"/>
    <property type="project" value="UniProtKB-KW"/>
</dbReference>
<dbReference type="PANTHER" id="PTHR22983">
    <property type="entry name" value="PROTEIN KINASE RELATED"/>
    <property type="match status" value="1"/>
</dbReference>
<evidence type="ECO:0000256" key="6">
    <source>
        <dbReference type="ARBA" id="ARBA00022840"/>
    </source>
</evidence>
<keyword evidence="2 11" id="KW-0723">Serine/threonine-protein kinase</keyword>
<dbReference type="Proteomes" id="UP001470230">
    <property type="component" value="Unassembled WGS sequence"/>
</dbReference>
<dbReference type="InterPro" id="IPR008271">
    <property type="entry name" value="Ser/Thr_kinase_AS"/>
</dbReference>
<dbReference type="InterPro" id="IPR017441">
    <property type="entry name" value="Protein_kinase_ATP_BS"/>
</dbReference>
<reference evidence="11 12" key="1">
    <citation type="submission" date="2024-04" db="EMBL/GenBank/DDBJ databases">
        <title>Tritrichomonas musculus Genome.</title>
        <authorList>
            <person name="Alves-Ferreira E."/>
            <person name="Grigg M."/>
            <person name="Lorenzi H."/>
            <person name="Galac M."/>
        </authorList>
    </citation>
    <scope>NUCLEOTIDE SEQUENCE [LARGE SCALE GENOMIC DNA]</scope>
    <source>
        <strain evidence="11 12">EAF2021</strain>
    </source>
</reference>
<evidence type="ECO:0000256" key="4">
    <source>
        <dbReference type="ARBA" id="ARBA00022741"/>
    </source>
</evidence>
<dbReference type="Gene3D" id="1.25.10.10">
    <property type="entry name" value="Leucine-rich Repeat Variant"/>
    <property type="match status" value="1"/>
</dbReference>
<dbReference type="Gene3D" id="1.10.510.10">
    <property type="entry name" value="Transferase(Phosphotransferase) domain 1"/>
    <property type="match status" value="1"/>
</dbReference>
<dbReference type="PANTHER" id="PTHR22983:SF6">
    <property type="entry name" value="SERINE_THREONINE-PROTEIN KINASE 36"/>
    <property type="match status" value="1"/>
</dbReference>
<dbReference type="PROSITE" id="PS00107">
    <property type="entry name" value="PROTEIN_KINASE_ATP"/>
    <property type="match status" value="1"/>
</dbReference>
<evidence type="ECO:0000256" key="8">
    <source>
        <dbReference type="ARBA" id="ARBA00048679"/>
    </source>
</evidence>
<keyword evidence="12" id="KW-1185">Reference proteome</keyword>
<evidence type="ECO:0000256" key="7">
    <source>
        <dbReference type="ARBA" id="ARBA00047899"/>
    </source>
</evidence>
<dbReference type="InterPro" id="IPR016024">
    <property type="entry name" value="ARM-type_fold"/>
</dbReference>
<comment type="caution">
    <text evidence="11">The sequence shown here is derived from an EMBL/GenBank/DDBJ whole genome shotgun (WGS) entry which is preliminary data.</text>
</comment>